<sequence length="348" mass="40412">MKSMPIEIKTLTPIWTGGVKGECDILHETGIIGSMRWWYEAIVRGMGGYACDPTSDGNAKIPKRCELDDKNFKKSLESGKSVQDALDEQICLVCQLFGCTGWRRRFRIEIEKVETINLNFINKLDDIDVGWWIGTTLKKNPKAFFSSNTMMLKLISEDKEIENKILILLKSIESIGSFGAKSQNGFGIIKYVSDKEFRKSMISDEVIRYKKKNPDKSNQSEFRTLKDLYKFSLKIKSMDEMMKYFGGEQKTQDYMLTGFTLKYFLRKRIKEFDNNKISMLVINFNEIENLIKNKYPIEKYNKVSKIVARTLFGSDIKEEDSKWASLIDISHTYKKDGKYQFRVVCFLP</sequence>
<gene>
    <name evidence="1" type="primary">cmr1</name>
    <name evidence="1" type="ORF">C5S46_07705</name>
</gene>
<dbReference type="Proteomes" id="UP000315423">
    <property type="component" value="Unassembled WGS sequence"/>
</dbReference>
<comment type="caution">
    <text evidence="1">The sequence shown here is derived from an EMBL/GenBank/DDBJ whole genome shotgun (WGS) entry which is preliminary data.</text>
</comment>
<organism evidence="1 2">
    <name type="scientific">Candidatus Methanomarinus sp</name>
    <dbReference type="NCBI Taxonomy" id="3386244"/>
    <lineage>
        <taxon>Archaea</taxon>
        <taxon>Methanobacteriati</taxon>
        <taxon>Methanobacteriota</taxon>
        <taxon>Stenosarchaea group</taxon>
        <taxon>Methanomicrobia</taxon>
        <taxon>Methanosarcinales</taxon>
        <taxon>ANME-2 cluster</taxon>
        <taxon>Candidatus Methanocomedenaceae</taxon>
        <taxon>Candidatus Methanomarinus</taxon>
    </lineage>
</organism>
<evidence type="ECO:0000313" key="1">
    <source>
        <dbReference type="EMBL" id="TKY91081.1"/>
    </source>
</evidence>
<accession>A0AC61S8J2</accession>
<proteinExistence type="predicted"/>
<name>A0AC61S8J2_9EURY</name>
<feature type="non-terminal residue" evidence="1">
    <location>
        <position position="348"/>
    </location>
</feature>
<reference evidence="1" key="1">
    <citation type="submission" date="2018-09" db="EMBL/GenBank/DDBJ databases">
        <title>A genomic encyclopedia of anaerobic methanotrophic archaea.</title>
        <authorList>
            <person name="Skennerton C.T."/>
            <person name="Chadwick G.L."/>
            <person name="Laso-Perez R."/>
            <person name="Leu A.O."/>
            <person name="Speth D.R."/>
            <person name="Yu H."/>
            <person name="Morgan-Lang C."/>
            <person name="Hatzenpichler R."/>
            <person name="Goudeau D."/>
            <person name="Malmstrom R."/>
            <person name="Woyke T."/>
            <person name="Hallam S."/>
            <person name="Tyson G.W."/>
            <person name="Wegener G."/>
            <person name="Boetius A."/>
            <person name="Orphan V.J."/>
        </authorList>
    </citation>
    <scope>NUCLEOTIDE SEQUENCE</scope>
    <source>
        <strain evidence="1">CONS3730D10UFb2</strain>
    </source>
</reference>
<dbReference type="EMBL" id="QYBA01000265">
    <property type="protein sequence ID" value="TKY91081.1"/>
    <property type="molecule type" value="Genomic_DNA"/>
</dbReference>
<evidence type="ECO:0000313" key="2">
    <source>
        <dbReference type="Proteomes" id="UP000315423"/>
    </source>
</evidence>
<protein>
    <submittedName>
        <fullName evidence="1">Type III-B CRISPR module RAMP protein Cmr1</fullName>
    </submittedName>
</protein>